<dbReference type="Proteomes" id="UP001597361">
    <property type="component" value="Unassembled WGS sequence"/>
</dbReference>
<evidence type="ECO:0000256" key="2">
    <source>
        <dbReference type="ARBA" id="ARBA00023136"/>
    </source>
</evidence>
<dbReference type="SUPFAM" id="SSF103088">
    <property type="entry name" value="OmpA-like"/>
    <property type="match status" value="1"/>
</dbReference>
<dbReference type="CDD" id="cd07185">
    <property type="entry name" value="OmpA_C-like"/>
    <property type="match status" value="1"/>
</dbReference>
<dbReference type="Pfam" id="PF00691">
    <property type="entry name" value="OmpA"/>
    <property type="match status" value="1"/>
</dbReference>
<keyword evidence="2 4" id="KW-0472">Membrane</keyword>
<evidence type="ECO:0000256" key="1">
    <source>
        <dbReference type="ARBA" id="ARBA00004442"/>
    </source>
</evidence>
<dbReference type="PANTHER" id="PTHR30329">
    <property type="entry name" value="STATOR ELEMENT OF FLAGELLAR MOTOR COMPLEX"/>
    <property type="match status" value="1"/>
</dbReference>
<organism evidence="7 8">
    <name type="scientific">Belliella marina</name>
    <dbReference type="NCBI Taxonomy" id="1644146"/>
    <lineage>
        <taxon>Bacteria</taxon>
        <taxon>Pseudomonadati</taxon>
        <taxon>Bacteroidota</taxon>
        <taxon>Cytophagia</taxon>
        <taxon>Cytophagales</taxon>
        <taxon>Cyclobacteriaceae</taxon>
        <taxon>Belliella</taxon>
    </lineage>
</organism>
<dbReference type="InterPro" id="IPR006665">
    <property type="entry name" value="OmpA-like"/>
</dbReference>
<feature type="region of interest" description="Disordered" evidence="5">
    <location>
        <begin position="71"/>
        <end position="95"/>
    </location>
</feature>
<evidence type="ECO:0000256" key="3">
    <source>
        <dbReference type="ARBA" id="ARBA00023237"/>
    </source>
</evidence>
<keyword evidence="3" id="KW-0998">Cell outer membrane</keyword>
<dbReference type="PANTHER" id="PTHR30329:SF21">
    <property type="entry name" value="LIPOPROTEIN YIAD-RELATED"/>
    <property type="match status" value="1"/>
</dbReference>
<evidence type="ECO:0000256" key="4">
    <source>
        <dbReference type="PROSITE-ProRule" id="PRU00473"/>
    </source>
</evidence>
<reference evidence="8" key="1">
    <citation type="journal article" date="2019" name="Int. J. Syst. Evol. Microbiol.">
        <title>The Global Catalogue of Microorganisms (GCM) 10K type strain sequencing project: providing services to taxonomists for standard genome sequencing and annotation.</title>
        <authorList>
            <consortium name="The Broad Institute Genomics Platform"/>
            <consortium name="The Broad Institute Genome Sequencing Center for Infectious Disease"/>
            <person name="Wu L."/>
            <person name="Ma J."/>
        </authorList>
    </citation>
    <scope>NUCLEOTIDE SEQUENCE [LARGE SCALE GENOMIC DNA]</scope>
    <source>
        <strain evidence="8">CGMCC 1.15180</strain>
    </source>
</reference>
<accession>A0ABW4VIW6</accession>
<dbReference type="InterPro" id="IPR036737">
    <property type="entry name" value="OmpA-like_sf"/>
</dbReference>
<name>A0ABW4VIW6_9BACT</name>
<dbReference type="EMBL" id="JBHUHR010000001">
    <property type="protein sequence ID" value="MFD2033283.1"/>
    <property type="molecule type" value="Genomic_DNA"/>
</dbReference>
<feature type="compositionally biased region" description="Polar residues" evidence="5">
    <location>
        <begin position="81"/>
        <end position="95"/>
    </location>
</feature>
<protein>
    <submittedName>
        <fullName evidence="7">OmpA family protein</fullName>
    </submittedName>
</protein>
<evidence type="ECO:0000313" key="8">
    <source>
        <dbReference type="Proteomes" id="UP001597361"/>
    </source>
</evidence>
<comment type="caution">
    <text evidence="7">The sequence shown here is derived from an EMBL/GenBank/DDBJ whole genome shotgun (WGS) entry which is preliminary data.</text>
</comment>
<dbReference type="RefSeq" id="WP_376882408.1">
    <property type="nucleotide sequence ID" value="NZ_JBHUHR010000001.1"/>
</dbReference>
<evidence type="ECO:0000259" key="6">
    <source>
        <dbReference type="PROSITE" id="PS51123"/>
    </source>
</evidence>
<dbReference type="Gene3D" id="3.30.1330.60">
    <property type="entry name" value="OmpA-like domain"/>
    <property type="match status" value="1"/>
</dbReference>
<gene>
    <name evidence="7" type="ORF">ACFSKL_00695</name>
</gene>
<feature type="domain" description="OmpA-like" evidence="6">
    <location>
        <begin position="317"/>
        <end position="428"/>
    </location>
</feature>
<dbReference type="PROSITE" id="PS51123">
    <property type="entry name" value="OMPA_2"/>
    <property type="match status" value="1"/>
</dbReference>
<feature type="compositionally biased region" description="Basic and acidic residues" evidence="5">
    <location>
        <begin position="418"/>
        <end position="428"/>
    </location>
</feature>
<keyword evidence="8" id="KW-1185">Reference proteome</keyword>
<dbReference type="PRINTS" id="PR01021">
    <property type="entry name" value="OMPADOMAIN"/>
</dbReference>
<sequence length="428" mass="47690">METFNWINRKWLVLFSGAILISWNAEAQFIKSLKKKAEESAKRTVERKVEQKTEETTEKVVDGVFDAPGNIKISGNKDTTDPNQGMGQNRGESSGPNISIADQFIPNGEISHADNFSSDAIGDFPSKWETNTGGEVITIDDFKALRTAGTGYYVPMIPHPLPENYAVEFDFFTHNLDYKNSTPTRFSINFTDASGTKKTKSGAKIEVPLWYNGATRYLLVENWGTSNRINNKIDYNFTDKINGMIHFTIVKNGKRVRVYMDSDKVVDIPSLASDDIGKYIQFHVRNVDLQKNLVVAIANLSIKEEGEDLRSKLLKAEGFSTTAILFDSGSDNIKPSSFEFLNQLGTVLTDDENISLQIIGHTDSDGDAKANQTLSERRALAVKNYITTKFGLEDSRLIPSGKGESEPLNNNSNASEKAANRRVEFKKL</sequence>
<comment type="subcellular location">
    <subcellularLocation>
        <location evidence="1">Cell outer membrane</location>
    </subcellularLocation>
</comment>
<feature type="region of interest" description="Disordered" evidence="5">
    <location>
        <begin position="396"/>
        <end position="428"/>
    </location>
</feature>
<dbReference type="InterPro" id="IPR050330">
    <property type="entry name" value="Bact_OuterMem_StrucFunc"/>
</dbReference>
<evidence type="ECO:0000313" key="7">
    <source>
        <dbReference type="EMBL" id="MFD2033283.1"/>
    </source>
</evidence>
<dbReference type="InterPro" id="IPR006664">
    <property type="entry name" value="OMP_bac"/>
</dbReference>
<proteinExistence type="predicted"/>
<evidence type="ECO:0000256" key="5">
    <source>
        <dbReference type="SAM" id="MobiDB-lite"/>
    </source>
</evidence>